<dbReference type="InterPro" id="IPR002925">
    <property type="entry name" value="Dienelactn_hydro"/>
</dbReference>
<dbReference type="PANTHER" id="PTHR46623:SF6">
    <property type="entry name" value="ALPHA_BETA-HYDROLASES SUPERFAMILY PROTEIN"/>
    <property type="match status" value="1"/>
</dbReference>
<feature type="domain" description="Dienelactone hydrolase" evidence="1">
    <location>
        <begin position="11"/>
        <end position="233"/>
    </location>
</feature>
<evidence type="ECO:0000313" key="2">
    <source>
        <dbReference type="EMBL" id="PVY62076.1"/>
    </source>
</evidence>
<protein>
    <submittedName>
        <fullName evidence="2">Carboxymethylenebutenolidase</fullName>
    </submittedName>
</protein>
<evidence type="ECO:0000313" key="3">
    <source>
        <dbReference type="Proteomes" id="UP000246145"/>
    </source>
</evidence>
<dbReference type="Gene3D" id="3.40.50.1820">
    <property type="entry name" value="alpha/beta hydrolase"/>
    <property type="match status" value="1"/>
</dbReference>
<name>A0A2U1CM31_9BURK</name>
<dbReference type="Pfam" id="PF01738">
    <property type="entry name" value="DLH"/>
    <property type="match status" value="1"/>
</dbReference>
<gene>
    <name evidence="2" type="ORF">C7440_1566</name>
</gene>
<proteinExistence type="predicted"/>
<comment type="caution">
    <text evidence="2">The sequence shown here is derived from an EMBL/GenBank/DDBJ whole genome shotgun (WGS) entry which is preliminary data.</text>
</comment>
<keyword evidence="3" id="KW-1185">Reference proteome</keyword>
<dbReference type="Proteomes" id="UP000246145">
    <property type="component" value="Unassembled WGS sequence"/>
</dbReference>
<sequence length="264" mass="30241">MNEQINANGLEGQLFMPHGEPGEDAVIILHERYGLAQHTLDLAQKLANDGYVALAPNLFSRWEGDKEALKAGEVRVVMPDDDIALAIDQAIDLLRAHKSLNIQRIFLMGVCQSGRYPFVVASRRHDISACIVFYGGTQERDWGANELQPMAMPDMLAKIQVPSFFVYGEADHSISIDNIRRFRNTLEEHRKSYRMRILKNSPHGFMNDTMPGRYRPDDTKVAWQMLLDFMQEVRNGQWPQDTVHWEFLSDTSPSYDFSKNVRQA</sequence>
<organism evidence="2 3">
    <name type="scientific">Pusillimonas noertemannii</name>
    <dbReference type="NCBI Taxonomy" id="305977"/>
    <lineage>
        <taxon>Bacteria</taxon>
        <taxon>Pseudomonadati</taxon>
        <taxon>Pseudomonadota</taxon>
        <taxon>Betaproteobacteria</taxon>
        <taxon>Burkholderiales</taxon>
        <taxon>Alcaligenaceae</taxon>
        <taxon>Pusillimonas</taxon>
    </lineage>
</organism>
<dbReference type="RefSeq" id="WP_017523871.1">
    <property type="nucleotide sequence ID" value="NZ_JACCEX010000002.1"/>
</dbReference>
<reference evidence="2 3" key="1">
    <citation type="submission" date="2018-04" db="EMBL/GenBank/DDBJ databases">
        <title>Genomic Encyclopedia of Type Strains, Phase IV (KMG-IV): sequencing the most valuable type-strain genomes for metagenomic binning, comparative biology and taxonomic classification.</title>
        <authorList>
            <person name="Goeker M."/>
        </authorList>
    </citation>
    <scope>NUCLEOTIDE SEQUENCE [LARGE SCALE GENOMIC DNA]</scope>
    <source>
        <strain evidence="2 3">DSM 10065</strain>
    </source>
</reference>
<dbReference type="InterPro" id="IPR029058">
    <property type="entry name" value="AB_hydrolase_fold"/>
</dbReference>
<evidence type="ECO:0000259" key="1">
    <source>
        <dbReference type="Pfam" id="PF01738"/>
    </source>
</evidence>
<dbReference type="PANTHER" id="PTHR46623">
    <property type="entry name" value="CARBOXYMETHYLENEBUTENOLIDASE-RELATED"/>
    <property type="match status" value="1"/>
</dbReference>
<accession>A0A2U1CM31</accession>
<dbReference type="SUPFAM" id="SSF53474">
    <property type="entry name" value="alpha/beta-Hydrolases"/>
    <property type="match status" value="1"/>
</dbReference>
<dbReference type="InterPro" id="IPR051049">
    <property type="entry name" value="Dienelactone_hydrolase-like"/>
</dbReference>
<dbReference type="GO" id="GO:0016787">
    <property type="term" value="F:hydrolase activity"/>
    <property type="evidence" value="ECO:0007669"/>
    <property type="project" value="InterPro"/>
</dbReference>
<dbReference type="AlphaFoldDB" id="A0A2U1CM31"/>
<dbReference type="OrthoDB" id="9771666at2"/>
<dbReference type="EMBL" id="QEKO01000002">
    <property type="protein sequence ID" value="PVY62076.1"/>
    <property type="molecule type" value="Genomic_DNA"/>
</dbReference>
<dbReference type="STRING" id="1231391.GCA_000308195_01511"/>